<dbReference type="PATRIC" id="fig|1276227.3.peg.482"/>
<name>R4UFY1_9MOLU</name>
<dbReference type="GO" id="GO:0003723">
    <property type="term" value="F:RNA binding"/>
    <property type="evidence" value="ECO:0007669"/>
    <property type="project" value="UniProtKB-KW"/>
</dbReference>
<keyword evidence="1 3" id="KW-0694">RNA-binding</keyword>
<sequence>MKVRLDQLMLTRNLAESREKAKAMILANNVLVNNVPALKAGELVPLDCEIKLRGLEMKYVSRAGDKLDKALTAFKIDVTNLVCLDIGSSTGGFTDCLLQHNAKLVFAVDVGTNQLVWKLRQHSQVISLEKTNFRYATPSLFSEPIEFACCDVSFISLDKILPPLKDILQPNHFSVVLIKPQFETTIEKVNQGKISDPTVHFETITKIINLALTNDFSVLQLDYSPILGNKKANIEFIALLQRTVNPVNHISNEMIKNVINTAWKKLK</sequence>
<dbReference type="Gene3D" id="3.40.50.150">
    <property type="entry name" value="Vaccinia Virus protein VP39"/>
    <property type="match status" value="1"/>
</dbReference>
<dbReference type="Gene3D" id="3.10.290.10">
    <property type="entry name" value="RNA-binding S4 domain"/>
    <property type="match status" value="1"/>
</dbReference>
<dbReference type="PIRSF" id="PIRSF005578">
    <property type="entry name" value="TlyA"/>
    <property type="match status" value="1"/>
</dbReference>
<dbReference type="Pfam" id="PF01728">
    <property type="entry name" value="FtsJ"/>
    <property type="match status" value="1"/>
</dbReference>
<evidence type="ECO:0000313" key="6">
    <source>
        <dbReference type="Proteomes" id="UP000013964"/>
    </source>
</evidence>
<dbReference type="GO" id="GO:0008168">
    <property type="term" value="F:methyltransferase activity"/>
    <property type="evidence" value="ECO:0007669"/>
    <property type="project" value="UniProtKB-KW"/>
</dbReference>
<dbReference type="InterPro" id="IPR002877">
    <property type="entry name" value="RNA_MeTrfase_FtsJ_dom"/>
</dbReference>
<evidence type="ECO:0000256" key="1">
    <source>
        <dbReference type="ARBA" id="ARBA00022884"/>
    </source>
</evidence>
<dbReference type="CDD" id="cd00165">
    <property type="entry name" value="S4"/>
    <property type="match status" value="1"/>
</dbReference>
<accession>R4UFY1</accession>
<dbReference type="PANTHER" id="PTHR32319:SF0">
    <property type="entry name" value="BACTERIAL HEMOLYSIN-LIKE PROTEIN"/>
    <property type="match status" value="1"/>
</dbReference>
<dbReference type="HOGENOM" id="CLU_058015_3_0_14"/>
<dbReference type="PANTHER" id="PTHR32319">
    <property type="entry name" value="BACTERIAL HEMOLYSIN-LIKE PROTEIN"/>
    <property type="match status" value="1"/>
</dbReference>
<feature type="domain" description="RNA-binding S4" evidence="4">
    <location>
        <begin position="3"/>
        <end position="68"/>
    </location>
</feature>
<dbReference type="NCBIfam" id="TIGR00478">
    <property type="entry name" value="tly"/>
    <property type="match status" value="1"/>
</dbReference>
<reference evidence="5 6" key="1">
    <citation type="journal article" date="2013" name="Genome Biol. Evol.">
        <title>Complete genomes of two dipteran-associated spiroplasmas provided insights into the origin, dynamics, and impacts of viral invasion in spiroplasma.</title>
        <authorList>
            <person name="Ku C."/>
            <person name="Lo W.S."/>
            <person name="Chen L.L."/>
            <person name="Kuo C.H."/>
        </authorList>
    </citation>
    <scope>NUCLEOTIDE SEQUENCE [LARGE SCALE GENOMIC DNA]</scope>
    <source>
        <strain evidence="5 6">DF-1</strain>
    </source>
</reference>
<dbReference type="Proteomes" id="UP000013964">
    <property type="component" value="Chromosome"/>
</dbReference>
<dbReference type="AlphaFoldDB" id="R4UFY1"/>
<evidence type="ECO:0000313" key="5">
    <source>
        <dbReference type="EMBL" id="AGM25060.1"/>
    </source>
</evidence>
<dbReference type="InterPro" id="IPR036986">
    <property type="entry name" value="S4_RNA-bd_sf"/>
</dbReference>
<keyword evidence="5" id="KW-0489">Methyltransferase</keyword>
<protein>
    <submittedName>
        <fullName evidence="5">rRNA methyltransferase</fullName>
    </submittedName>
</protein>
<organism evidence="5 6">
    <name type="scientific">Spiroplasma chrysopicola DF-1</name>
    <dbReference type="NCBI Taxonomy" id="1276227"/>
    <lineage>
        <taxon>Bacteria</taxon>
        <taxon>Bacillati</taxon>
        <taxon>Mycoplasmatota</taxon>
        <taxon>Mollicutes</taxon>
        <taxon>Entomoplasmatales</taxon>
        <taxon>Spiroplasmataceae</taxon>
        <taxon>Spiroplasma</taxon>
    </lineage>
</organism>
<evidence type="ECO:0000256" key="3">
    <source>
        <dbReference type="PROSITE-ProRule" id="PRU00182"/>
    </source>
</evidence>
<gene>
    <name evidence="5" type="primary">yqxC</name>
    <name evidence="5" type="ORF">SCHRY_v1c04810</name>
</gene>
<evidence type="ECO:0000256" key="2">
    <source>
        <dbReference type="ARBA" id="ARBA00029460"/>
    </source>
</evidence>
<dbReference type="InterPro" id="IPR002942">
    <property type="entry name" value="S4_RNA-bd"/>
</dbReference>
<evidence type="ECO:0000259" key="4">
    <source>
        <dbReference type="SMART" id="SM00363"/>
    </source>
</evidence>
<dbReference type="SUPFAM" id="SSF55174">
    <property type="entry name" value="Alpha-L RNA-binding motif"/>
    <property type="match status" value="1"/>
</dbReference>
<dbReference type="SMART" id="SM00363">
    <property type="entry name" value="S4"/>
    <property type="match status" value="1"/>
</dbReference>
<proteinExistence type="inferred from homology"/>
<dbReference type="InterPro" id="IPR004538">
    <property type="entry name" value="Hemolysin_A/TlyA"/>
</dbReference>
<keyword evidence="5" id="KW-0808">Transferase</keyword>
<dbReference type="KEGG" id="scr:SCHRY_v1c04810"/>
<comment type="similarity">
    <text evidence="2">Belongs to the TlyA family.</text>
</comment>
<dbReference type="OrthoDB" id="9784736at2"/>
<keyword evidence="6" id="KW-1185">Reference proteome</keyword>
<dbReference type="Pfam" id="PF01479">
    <property type="entry name" value="S4"/>
    <property type="match status" value="1"/>
</dbReference>
<dbReference type="PROSITE" id="PS50889">
    <property type="entry name" value="S4"/>
    <property type="match status" value="1"/>
</dbReference>
<dbReference type="InterPro" id="IPR047048">
    <property type="entry name" value="TlyA"/>
</dbReference>
<dbReference type="eggNOG" id="COG1189">
    <property type="taxonomic scope" value="Bacteria"/>
</dbReference>
<dbReference type="EMBL" id="CP005077">
    <property type="protein sequence ID" value="AGM25060.1"/>
    <property type="molecule type" value="Genomic_DNA"/>
</dbReference>
<dbReference type="SUPFAM" id="SSF53335">
    <property type="entry name" value="S-adenosyl-L-methionine-dependent methyltransferases"/>
    <property type="match status" value="1"/>
</dbReference>
<dbReference type="GO" id="GO:0032259">
    <property type="term" value="P:methylation"/>
    <property type="evidence" value="ECO:0007669"/>
    <property type="project" value="UniProtKB-KW"/>
</dbReference>
<dbReference type="InterPro" id="IPR029063">
    <property type="entry name" value="SAM-dependent_MTases_sf"/>
</dbReference>
<dbReference type="RefSeq" id="WP_016338885.1">
    <property type="nucleotide sequence ID" value="NC_021280.1"/>
</dbReference>
<dbReference type="STRING" id="1276227.SCHRY_v1c04810"/>